<evidence type="ECO:0000313" key="3">
    <source>
        <dbReference type="Proteomes" id="UP000309819"/>
    </source>
</evidence>
<organism evidence="2 3">
    <name type="scientific">Pseudomonas mosselii</name>
    <dbReference type="NCBI Taxonomy" id="78327"/>
    <lineage>
        <taxon>Bacteria</taxon>
        <taxon>Pseudomonadati</taxon>
        <taxon>Pseudomonadota</taxon>
        <taxon>Gammaproteobacteria</taxon>
        <taxon>Pseudomonadales</taxon>
        <taxon>Pseudomonadaceae</taxon>
        <taxon>Pseudomonas</taxon>
    </lineage>
</organism>
<dbReference type="InterPro" id="IPR009883">
    <property type="entry name" value="YgfX"/>
</dbReference>
<sequence length="150" mass="17194">MFSPSDGFECHWHGSRRLLVLYLACQALALAALWLSALPGWVCLAVLGACIAHAGWAIPRRILLSHPHAITGLRRDALGWWVFSRSQGWQSVRLRRDSVAVPRCVVLRFAREGRWWTESQCIAQDALDLEQHRRLRVRLKFGRRRWACGA</sequence>
<comment type="caution">
    <text evidence="2">The sequence shown here is derived from an EMBL/GenBank/DDBJ whole genome shotgun (WGS) entry which is preliminary data.</text>
</comment>
<keyword evidence="1" id="KW-1133">Transmembrane helix</keyword>
<evidence type="ECO:0000313" key="2">
    <source>
        <dbReference type="EMBL" id="TLP60259.1"/>
    </source>
</evidence>
<keyword evidence="1" id="KW-0472">Membrane</keyword>
<evidence type="ECO:0000256" key="1">
    <source>
        <dbReference type="SAM" id="Phobius"/>
    </source>
</evidence>
<reference evidence="2 3" key="1">
    <citation type="submission" date="2019-05" db="EMBL/GenBank/DDBJ databases">
        <title>Pseudomonas sp. SC006 isolated from lettuce that can produce HBGAs.</title>
        <authorList>
            <person name="Wang D."/>
            <person name="Liao N."/>
            <person name="Liu D."/>
            <person name="Zhang Z."/>
            <person name="Zou S."/>
        </authorList>
    </citation>
    <scope>NUCLEOTIDE SEQUENCE [LARGE SCALE GENOMIC DNA]</scope>
    <source>
        <strain evidence="2 3">SC006</strain>
    </source>
</reference>
<dbReference type="EMBL" id="VAUO01000005">
    <property type="protein sequence ID" value="TLP60259.1"/>
    <property type="molecule type" value="Genomic_DNA"/>
</dbReference>
<gene>
    <name evidence="2" type="ORF">FEM01_13770</name>
</gene>
<keyword evidence="3" id="KW-1185">Reference proteome</keyword>
<dbReference type="OrthoDB" id="7030636at2"/>
<proteinExistence type="predicted"/>
<protein>
    <recommendedName>
        <fullName evidence="4">Toxin CptA</fullName>
    </recommendedName>
</protein>
<accession>A0A5R8Z3D0</accession>
<dbReference type="AlphaFoldDB" id="A0A5R8Z3D0"/>
<feature type="transmembrane region" description="Helical" evidence="1">
    <location>
        <begin position="41"/>
        <end position="58"/>
    </location>
</feature>
<evidence type="ECO:0008006" key="4">
    <source>
        <dbReference type="Google" id="ProtNLM"/>
    </source>
</evidence>
<dbReference type="Proteomes" id="UP000309819">
    <property type="component" value="Unassembled WGS sequence"/>
</dbReference>
<dbReference type="RefSeq" id="WP_138220034.1">
    <property type="nucleotide sequence ID" value="NZ_VAUO01000005.1"/>
</dbReference>
<name>A0A5R8Z3D0_9PSED</name>
<keyword evidence="1" id="KW-0812">Transmembrane</keyword>
<dbReference type="Pfam" id="PF07254">
    <property type="entry name" value="Cpta_toxin"/>
    <property type="match status" value="1"/>
</dbReference>